<keyword evidence="1" id="KW-0812">Transmembrane</keyword>
<keyword evidence="1" id="KW-0472">Membrane</keyword>
<feature type="transmembrane region" description="Helical" evidence="1">
    <location>
        <begin position="204"/>
        <end position="226"/>
    </location>
</feature>
<dbReference type="Gene3D" id="3.30.70.1440">
    <property type="entry name" value="Multidrug efflux transporter AcrB pore domain"/>
    <property type="match status" value="1"/>
</dbReference>
<evidence type="ECO:0000313" key="2">
    <source>
        <dbReference type="EMBL" id="SUC21500.1"/>
    </source>
</evidence>
<feature type="transmembrane region" description="Helical" evidence="1">
    <location>
        <begin position="96"/>
        <end position="116"/>
    </location>
</feature>
<sequence length="244" mass="26279">MQQHNGIWGPPKLERFNGLSAIEILGEPAPGYSTGDAMLAIADIMKQLPSEISLSYSGLSYEEIQTQDQAPALYVMTILFVFLSLAALYESWSVPFSVALVVPFGILGAVIATLLRGLSSDVYFQIGLMTTIGLSAKNAILIVEFAKHLYEKDGKPLIDAAAEAARMRLRPIIMTSLAFTFGVLPMALAAGAGQGSQHSVATGVIGGMLASTFLAIFFVPLFYVFVVKLFSRKKAHVSIEEIDK</sequence>
<reference evidence="2 3" key="1">
    <citation type="submission" date="2018-06" db="EMBL/GenBank/DDBJ databases">
        <authorList>
            <consortium name="Pathogen Informatics"/>
            <person name="Doyle S."/>
        </authorList>
    </citation>
    <scope>NUCLEOTIDE SEQUENCE [LARGE SCALE GENOMIC DNA]</scope>
    <source>
        <strain evidence="2 3">NCTC11938</strain>
    </source>
</reference>
<dbReference type="Gene3D" id="1.20.1640.10">
    <property type="entry name" value="Multidrug efflux transporter AcrB transmembrane domain"/>
    <property type="match status" value="1"/>
</dbReference>
<dbReference type="GO" id="GO:0042910">
    <property type="term" value="F:xenobiotic transmembrane transporter activity"/>
    <property type="evidence" value="ECO:0007669"/>
    <property type="project" value="TreeGrafter"/>
</dbReference>
<protein>
    <submittedName>
        <fullName evidence="2">Multidrug efflux pump</fullName>
    </submittedName>
</protein>
<organism evidence="2 3">
    <name type="scientific">Proteus mirabilis</name>
    <dbReference type="NCBI Taxonomy" id="584"/>
    <lineage>
        <taxon>Bacteria</taxon>
        <taxon>Pseudomonadati</taxon>
        <taxon>Pseudomonadota</taxon>
        <taxon>Gammaproteobacteria</taxon>
        <taxon>Enterobacterales</taxon>
        <taxon>Morganellaceae</taxon>
        <taxon>Proteus</taxon>
    </lineage>
</organism>
<dbReference type="EMBL" id="UGTS01000004">
    <property type="protein sequence ID" value="SUC21500.1"/>
    <property type="molecule type" value="Genomic_DNA"/>
</dbReference>
<proteinExistence type="predicted"/>
<gene>
    <name evidence="2" type="primary">mexB_1</name>
    <name evidence="2" type="ORF">NCTC11938_02338</name>
</gene>
<dbReference type="SUPFAM" id="SSF82866">
    <property type="entry name" value="Multidrug efflux transporter AcrB transmembrane domain"/>
    <property type="match status" value="1"/>
</dbReference>
<feature type="transmembrane region" description="Helical" evidence="1">
    <location>
        <begin position="71"/>
        <end position="89"/>
    </location>
</feature>
<dbReference type="PANTHER" id="PTHR32063">
    <property type="match status" value="1"/>
</dbReference>
<feature type="transmembrane region" description="Helical" evidence="1">
    <location>
        <begin position="122"/>
        <end position="143"/>
    </location>
</feature>
<accession>A0A379FK63</accession>
<dbReference type="AlphaFoldDB" id="A0A379FK63"/>
<name>A0A379FK63_PROMI</name>
<dbReference type="Proteomes" id="UP000254191">
    <property type="component" value="Unassembled WGS sequence"/>
</dbReference>
<keyword evidence="1" id="KW-1133">Transmembrane helix</keyword>
<evidence type="ECO:0000313" key="3">
    <source>
        <dbReference type="Proteomes" id="UP000254191"/>
    </source>
</evidence>
<dbReference type="PANTHER" id="PTHR32063:SF13">
    <property type="entry name" value="MULTIDRUG EFFLUX PUMP SUBUNIT ACRB-RELATED"/>
    <property type="match status" value="1"/>
</dbReference>
<dbReference type="GO" id="GO:0005886">
    <property type="term" value="C:plasma membrane"/>
    <property type="evidence" value="ECO:0007669"/>
    <property type="project" value="TreeGrafter"/>
</dbReference>
<dbReference type="InterPro" id="IPR001036">
    <property type="entry name" value="Acrflvin-R"/>
</dbReference>
<evidence type="ECO:0000256" key="1">
    <source>
        <dbReference type="SAM" id="Phobius"/>
    </source>
</evidence>
<dbReference type="Pfam" id="PF00873">
    <property type="entry name" value="ACR_tran"/>
    <property type="match status" value="1"/>
</dbReference>
<feature type="transmembrane region" description="Helical" evidence="1">
    <location>
        <begin position="172"/>
        <end position="192"/>
    </location>
</feature>